<name>A0AA86TQE9_9EUKA</name>
<dbReference type="EMBL" id="CAXDID020000056">
    <property type="protein sequence ID" value="CAL6007949.1"/>
    <property type="molecule type" value="Genomic_DNA"/>
</dbReference>
<dbReference type="EMBL" id="CATOUU010000341">
    <property type="protein sequence ID" value="CAI9925464.1"/>
    <property type="molecule type" value="Genomic_DNA"/>
</dbReference>
<keyword evidence="3" id="KW-1185">Reference proteome</keyword>
<organism evidence="1">
    <name type="scientific">Hexamita inflata</name>
    <dbReference type="NCBI Taxonomy" id="28002"/>
    <lineage>
        <taxon>Eukaryota</taxon>
        <taxon>Metamonada</taxon>
        <taxon>Diplomonadida</taxon>
        <taxon>Hexamitidae</taxon>
        <taxon>Hexamitinae</taxon>
        <taxon>Hexamita</taxon>
    </lineage>
</organism>
<evidence type="ECO:0000313" key="2">
    <source>
        <dbReference type="EMBL" id="CAL6007949.1"/>
    </source>
</evidence>
<gene>
    <name evidence="1" type="ORF">HINF_LOCUS13109</name>
    <name evidence="2" type="ORF">HINF_LOCUS20887</name>
</gene>
<protein>
    <submittedName>
        <fullName evidence="2">Hypothetical_protein</fullName>
    </submittedName>
</protein>
<reference evidence="1" key="1">
    <citation type="submission" date="2023-06" db="EMBL/GenBank/DDBJ databases">
        <authorList>
            <person name="Kurt Z."/>
        </authorList>
    </citation>
    <scope>NUCLEOTIDE SEQUENCE</scope>
</reference>
<sequence>MLCMIMNQQLAIPLSNPGAHLQHALSHTKQLSSLNRRILPSATDLAEPHLSKLSKLDAAMNEKRNRMNPSLITPSKAGIPSMSQSNVEFNRWILFLIQCKRHQYNLKLFRQHSI</sequence>
<accession>A0AA86TQE9</accession>
<proteinExistence type="predicted"/>
<evidence type="ECO:0000313" key="1">
    <source>
        <dbReference type="EMBL" id="CAI9925464.1"/>
    </source>
</evidence>
<comment type="caution">
    <text evidence="1">The sequence shown here is derived from an EMBL/GenBank/DDBJ whole genome shotgun (WGS) entry which is preliminary data.</text>
</comment>
<reference evidence="2 3" key="2">
    <citation type="submission" date="2024-07" db="EMBL/GenBank/DDBJ databases">
        <authorList>
            <person name="Akdeniz Z."/>
        </authorList>
    </citation>
    <scope>NUCLEOTIDE SEQUENCE [LARGE SCALE GENOMIC DNA]</scope>
</reference>
<evidence type="ECO:0000313" key="3">
    <source>
        <dbReference type="Proteomes" id="UP001642409"/>
    </source>
</evidence>
<dbReference type="Proteomes" id="UP001642409">
    <property type="component" value="Unassembled WGS sequence"/>
</dbReference>
<dbReference type="AlphaFoldDB" id="A0AA86TQE9"/>